<comment type="similarity">
    <text evidence="4">Belongs to the carotenoid/retinoid oxidoreductase family.</text>
</comment>
<reference evidence="7" key="1">
    <citation type="submission" date="2015-02" db="EMBL/GenBank/DDBJ databases">
        <title>Draft Genome of Frankia sp. CpI1-S.</title>
        <authorList>
            <person name="Oshone R.T."/>
            <person name="Ngom M."/>
            <person name="Ghodhbane-Gtari F."/>
            <person name="Gtari M."/>
            <person name="Morris K."/>
            <person name="Thomas K."/>
            <person name="Sen A."/>
            <person name="Tisa L.S."/>
        </authorList>
    </citation>
    <scope>NUCLEOTIDE SEQUENCE [LARGE SCALE GENOMIC DNA]</scope>
    <source>
        <strain evidence="7">CpI1-S</strain>
    </source>
</reference>
<dbReference type="OrthoDB" id="9774675at2"/>
<sequence length="509" mass="53040">MARVVVIGAGVGGLAAAARLAAAGHDVTVCEQSSRIGGKLGWYERDGYGFDTGPSLLTMPAVFEDLFAATGGPLRAELDLRRLDPIASYRFADGTTLAAHADDDAFAAELDERLGGGAGGDWRHLADRAARIFDAAEEPFLSSPVRAAGLARLAWASPGDVAAVAPGRSLRGLGRSYLRDPRLRMVLDRYATYSGSDPRRAPAALVSVVHAERRFGGWYVPGGLRRLGEAIARRAEDRGARILVDTRVLKVTRTPGGRVDGVRLADGLLLPADVVVANVDAASLYGRQAHGLPVDGRLVDDRTGRRHVRRATPSMSGFVLLLALSGGTPGLGHHTVTFPADYDGEFDAVFGGRLADDPAVYIAAPADPACAPPGGEAWFVLVNAAPHAAAHAPAAGRPGARGLDWDKPGLADGYARHILDILAARGFDVRSRLRWYETITPADLERRTSSVGGSIYGGSSNGARAAFLRPPNAARVPGLFLVGGSTHPGGGLPLVVLSAGIVAGLVGPA</sequence>
<evidence type="ECO:0000256" key="4">
    <source>
        <dbReference type="RuleBase" id="RU362075"/>
    </source>
</evidence>
<evidence type="ECO:0000256" key="3">
    <source>
        <dbReference type="ARBA" id="ARBA00023002"/>
    </source>
</evidence>
<dbReference type="InterPro" id="IPR002937">
    <property type="entry name" value="Amino_oxidase"/>
</dbReference>
<keyword evidence="3 4" id="KW-0560">Oxidoreductase</keyword>
<protein>
    <submittedName>
        <fullName evidence="6">UDP-galactopyranose mutase</fullName>
    </submittedName>
</protein>
<keyword evidence="2 4" id="KW-0125">Carotenoid biosynthesis</keyword>
<dbReference type="SUPFAM" id="SSF51905">
    <property type="entry name" value="FAD/NAD(P)-binding domain"/>
    <property type="match status" value="1"/>
</dbReference>
<reference evidence="6 7" key="2">
    <citation type="journal article" date="2016" name="Genome Announc.">
        <title>Permanent Draft Genome Sequences for Two Variants of Frankia sp. Strain CpI1, the First Frankia Strain Isolated from Root Nodules of Comptonia peregrina.</title>
        <authorList>
            <person name="Oshone R."/>
            <person name="Hurst S.G.IV."/>
            <person name="Abebe-Akele F."/>
            <person name="Simpson S."/>
            <person name="Morris K."/>
            <person name="Thomas W.K."/>
            <person name="Tisa L.S."/>
        </authorList>
    </citation>
    <scope>NUCLEOTIDE SEQUENCE [LARGE SCALE GENOMIC DNA]</scope>
    <source>
        <strain evidence="7">CpI1-S</strain>
    </source>
</reference>
<dbReference type="PANTHER" id="PTHR43734:SF1">
    <property type="entry name" value="PHYTOENE DESATURASE"/>
    <property type="match status" value="1"/>
</dbReference>
<dbReference type="GO" id="GO:0016491">
    <property type="term" value="F:oxidoreductase activity"/>
    <property type="evidence" value="ECO:0007669"/>
    <property type="project" value="UniProtKB-KW"/>
</dbReference>
<accession>A0A0D8BKX4</accession>
<keyword evidence="7" id="KW-1185">Reference proteome</keyword>
<comment type="pathway">
    <text evidence="1 4">Carotenoid biosynthesis.</text>
</comment>
<dbReference type="Gene3D" id="3.50.50.60">
    <property type="entry name" value="FAD/NAD(P)-binding domain"/>
    <property type="match status" value="2"/>
</dbReference>
<name>A0A0D8BKX4_9ACTN</name>
<gene>
    <name evidence="6" type="ORF">FF36_00803</name>
</gene>
<proteinExistence type="inferred from homology"/>
<organism evidence="6 7">
    <name type="scientific">Frankia torreyi</name>
    <dbReference type="NCBI Taxonomy" id="1856"/>
    <lineage>
        <taxon>Bacteria</taxon>
        <taxon>Bacillati</taxon>
        <taxon>Actinomycetota</taxon>
        <taxon>Actinomycetes</taxon>
        <taxon>Frankiales</taxon>
        <taxon>Frankiaceae</taxon>
        <taxon>Frankia</taxon>
    </lineage>
</organism>
<feature type="domain" description="Amine oxidase" evidence="5">
    <location>
        <begin position="12"/>
        <end position="284"/>
    </location>
</feature>
<dbReference type="Pfam" id="PF01593">
    <property type="entry name" value="Amino_oxidase"/>
    <property type="match status" value="1"/>
</dbReference>
<dbReference type="PANTHER" id="PTHR43734">
    <property type="entry name" value="PHYTOENE DESATURASE"/>
    <property type="match status" value="1"/>
</dbReference>
<dbReference type="GO" id="GO:0016117">
    <property type="term" value="P:carotenoid biosynthetic process"/>
    <property type="evidence" value="ECO:0007669"/>
    <property type="project" value="UniProtKB-KW"/>
</dbReference>
<comment type="caution">
    <text evidence="6">The sequence shown here is derived from an EMBL/GenBank/DDBJ whole genome shotgun (WGS) entry which is preliminary data.</text>
</comment>
<dbReference type="InterPro" id="IPR036188">
    <property type="entry name" value="FAD/NAD-bd_sf"/>
</dbReference>
<dbReference type="PATRIC" id="fig|1502723.3.peg.3376"/>
<dbReference type="InterPro" id="IPR014105">
    <property type="entry name" value="Carotenoid/retinoid_OxRdtase"/>
</dbReference>
<evidence type="ECO:0000313" key="6">
    <source>
        <dbReference type="EMBL" id="KJE24796.1"/>
    </source>
</evidence>
<evidence type="ECO:0000313" key="7">
    <source>
        <dbReference type="Proteomes" id="UP000032545"/>
    </source>
</evidence>
<dbReference type="Proteomes" id="UP000032545">
    <property type="component" value="Unassembled WGS sequence"/>
</dbReference>
<evidence type="ECO:0000259" key="5">
    <source>
        <dbReference type="Pfam" id="PF01593"/>
    </source>
</evidence>
<evidence type="ECO:0000256" key="1">
    <source>
        <dbReference type="ARBA" id="ARBA00004829"/>
    </source>
</evidence>
<dbReference type="NCBIfam" id="TIGR02734">
    <property type="entry name" value="crtI_fam"/>
    <property type="match status" value="1"/>
</dbReference>
<dbReference type="AlphaFoldDB" id="A0A0D8BKX4"/>
<evidence type="ECO:0000256" key="2">
    <source>
        <dbReference type="ARBA" id="ARBA00022746"/>
    </source>
</evidence>
<dbReference type="RefSeq" id="WP_044883676.1">
    <property type="nucleotide sequence ID" value="NZ_JYFN01000004.1"/>
</dbReference>
<dbReference type="EMBL" id="JYFN01000004">
    <property type="protein sequence ID" value="KJE24796.1"/>
    <property type="molecule type" value="Genomic_DNA"/>
</dbReference>